<dbReference type="GO" id="GO:0006751">
    <property type="term" value="P:glutathione catabolic process"/>
    <property type="evidence" value="ECO:0007669"/>
    <property type="project" value="InterPro"/>
</dbReference>
<comment type="catalytic activity">
    <reaction evidence="4">
        <text>glutathione = L-cysteinylglycine + 5-oxo-L-proline</text>
        <dbReference type="Rhea" id="RHEA:47724"/>
        <dbReference type="ChEBI" id="CHEBI:57925"/>
        <dbReference type="ChEBI" id="CHEBI:58402"/>
        <dbReference type="ChEBI" id="CHEBI:61694"/>
        <dbReference type="EC" id="4.3.2.7"/>
    </reaction>
</comment>
<name>A0AAW2G3Q9_9HYME</name>
<dbReference type="Proteomes" id="UP001430953">
    <property type="component" value="Unassembled WGS sequence"/>
</dbReference>
<keyword evidence="6" id="KW-1185">Reference proteome</keyword>
<sequence>MNSTQGNELWIFGYGSLCWYPGFSYVKSTTGYVKGFSRRFWQGNTTHRGTIEKPGRVATLIKDKEQTTVYGRAFQLQDSVALSYLENRECALGGYLSTIATFHSRDGEKQFPVMIYIATNENEQWLGEASLQTIAHQIIESSGPSGHNAEYLLRLAEFMHRYLPEAHDEHLFTLEILVRSHIKERNLCLTTLMGNRDFAIDLDEDAEPAVLPEEGRPRENSFQFSARIPSKSLRCVKM</sequence>
<dbReference type="InterPro" id="IPR013024">
    <property type="entry name" value="GGCT-like"/>
</dbReference>
<dbReference type="GO" id="GO:0061928">
    <property type="term" value="F:glutathione specific gamma-glutamylcyclotransferase activity"/>
    <property type="evidence" value="ECO:0007669"/>
    <property type="project" value="UniProtKB-EC"/>
</dbReference>
<dbReference type="InterPro" id="IPR006840">
    <property type="entry name" value="ChaC"/>
</dbReference>
<dbReference type="Gene3D" id="3.10.490.10">
    <property type="entry name" value="Gamma-glutamyl cyclotransferase-like"/>
    <property type="match status" value="1"/>
</dbReference>
<dbReference type="EC" id="4.3.2.7" evidence="2"/>
<dbReference type="SUPFAM" id="SSF110857">
    <property type="entry name" value="Gamma-glutamyl cyclotransferase-like"/>
    <property type="match status" value="1"/>
</dbReference>
<dbReference type="GO" id="GO:0005737">
    <property type="term" value="C:cytoplasm"/>
    <property type="evidence" value="ECO:0007669"/>
    <property type="project" value="TreeGrafter"/>
</dbReference>
<evidence type="ECO:0000256" key="2">
    <source>
        <dbReference type="ARBA" id="ARBA00012344"/>
    </source>
</evidence>
<accession>A0AAW2G3Q9</accession>
<evidence type="ECO:0000256" key="3">
    <source>
        <dbReference type="ARBA" id="ARBA00023239"/>
    </source>
</evidence>
<evidence type="ECO:0000256" key="4">
    <source>
        <dbReference type="ARBA" id="ARBA00048073"/>
    </source>
</evidence>
<gene>
    <name evidence="5" type="ORF">PUN28_007100</name>
</gene>
<dbReference type="InterPro" id="IPR036568">
    <property type="entry name" value="GGCT-like_sf"/>
</dbReference>
<dbReference type="PANTHER" id="PTHR12192">
    <property type="entry name" value="CATION TRANSPORT PROTEIN CHAC-RELATED"/>
    <property type="match status" value="1"/>
</dbReference>
<organism evidence="5 6">
    <name type="scientific">Cardiocondyla obscurior</name>
    <dbReference type="NCBI Taxonomy" id="286306"/>
    <lineage>
        <taxon>Eukaryota</taxon>
        <taxon>Metazoa</taxon>
        <taxon>Ecdysozoa</taxon>
        <taxon>Arthropoda</taxon>
        <taxon>Hexapoda</taxon>
        <taxon>Insecta</taxon>
        <taxon>Pterygota</taxon>
        <taxon>Neoptera</taxon>
        <taxon>Endopterygota</taxon>
        <taxon>Hymenoptera</taxon>
        <taxon>Apocrita</taxon>
        <taxon>Aculeata</taxon>
        <taxon>Formicoidea</taxon>
        <taxon>Formicidae</taxon>
        <taxon>Myrmicinae</taxon>
        <taxon>Cardiocondyla</taxon>
    </lineage>
</organism>
<protein>
    <recommendedName>
        <fullName evidence="2">glutathione-specific gamma-glutamylcyclotransferase</fullName>
        <ecNumber evidence="2">4.3.2.7</ecNumber>
    </recommendedName>
</protein>
<proteinExistence type="inferred from homology"/>
<dbReference type="EMBL" id="JADYXP020000006">
    <property type="protein sequence ID" value="KAL0122095.1"/>
    <property type="molecule type" value="Genomic_DNA"/>
</dbReference>
<dbReference type="PANTHER" id="PTHR12192:SF26">
    <property type="entry name" value="GLUTATHIONE-SPECIFIC GAMMA-GLUTAMYLCYCLOTRANSFERASE 1"/>
    <property type="match status" value="1"/>
</dbReference>
<comment type="similarity">
    <text evidence="1">Belongs to the gamma-glutamylcyclotransferase family. ChaC subfamily.</text>
</comment>
<keyword evidence="3" id="KW-0456">Lyase</keyword>
<dbReference type="AlphaFoldDB" id="A0AAW2G3Q9"/>
<dbReference type="CDD" id="cd06661">
    <property type="entry name" value="GGCT_like"/>
    <property type="match status" value="1"/>
</dbReference>
<evidence type="ECO:0000313" key="5">
    <source>
        <dbReference type="EMBL" id="KAL0122095.1"/>
    </source>
</evidence>
<comment type="caution">
    <text evidence="5">The sequence shown here is derived from an EMBL/GenBank/DDBJ whole genome shotgun (WGS) entry which is preliminary data.</text>
</comment>
<evidence type="ECO:0000256" key="1">
    <source>
        <dbReference type="ARBA" id="ARBA00009662"/>
    </source>
</evidence>
<dbReference type="Pfam" id="PF04752">
    <property type="entry name" value="ChaC"/>
    <property type="match status" value="1"/>
</dbReference>
<reference evidence="5 6" key="1">
    <citation type="submission" date="2023-03" db="EMBL/GenBank/DDBJ databases">
        <title>High recombination rates correlate with genetic variation in Cardiocondyla obscurior ants.</title>
        <authorList>
            <person name="Errbii M."/>
        </authorList>
    </citation>
    <scope>NUCLEOTIDE SEQUENCE [LARGE SCALE GENOMIC DNA]</scope>
    <source>
        <strain evidence="5">Alpha-2009</strain>
        <tissue evidence="5">Whole body</tissue>
    </source>
</reference>
<evidence type="ECO:0000313" key="6">
    <source>
        <dbReference type="Proteomes" id="UP001430953"/>
    </source>
</evidence>